<feature type="transmembrane region" description="Helical" evidence="1">
    <location>
        <begin position="268"/>
        <end position="293"/>
    </location>
</feature>
<dbReference type="OMA" id="AFLFSCW"/>
<evidence type="ECO:0000313" key="3">
    <source>
        <dbReference type="Proteomes" id="UP000001514"/>
    </source>
</evidence>
<dbReference type="eggNOG" id="ENOG502QW49">
    <property type="taxonomic scope" value="Eukaryota"/>
</dbReference>
<feature type="transmembrane region" description="Helical" evidence="1">
    <location>
        <begin position="102"/>
        <end position="122"/>
    </location>
</feature>
<gene>
    <name evidence="2" type="ORF">SELMODRAFT_406273</name>
</gene>
<reference evidence="2 3" key="1">
    <citation type="journal article" date="2011" name="Science">
        <title>The Selaginella genome identifies genetic changes associated with the evolution of vascular plants.</title>
        <authorList>
            <person name="Banks J.A."/>
            <person name="Nishiyama T."/>
            <person name="Hasebe M."/>
            <person name="Bowman J.L."/>
            <person name="Gribskov M."/>
            <person name="dePamphilis C."/>
            <person name="Albert V.A."/>
            <person name="Aono N."/>
            <person name="Aoyama T."/>
            <person name="Ambrose B.A."/>
            <person name="Ashton N.W."/>
            <person name="Axtell M.J."/>
            <person name="Barker E."/>
            <person name="Barker M.S."/>
            <person name="Bennetzen J.L."/>
            <person name="Bonawitz N.D."/>
            <person name="Chapple C."/>
            <person name="Cheng C."/>
            <person name="Correa L.G."/>
            <person name="Dacre M."/>
            <person name="DeBarry J."/>
            <person name="Dreyer I."/>
            <person name="Elias M."/>
            <person name="Engstrom E.M."/>
            <person name="Estelle M."/>
            <person name="Feng L."/>
            <person name="Finet C."/>
            <person name="Floyd S.K."/>
            <person name="Frommer W.B."/>
            <person name="Fujita T."/>
            <person name="Gramzow L."/>
            <person name="Gutensohn M."/>
            <person name="Harholt J."/>
            <person name="Hattori M."/>
            <person name="Heyl A."/>
            <person name="Hirai T."/>
            <person name="Hiwatashi Y."/>
            <person name="Ishikawa M."/>
            <person name="Iwata M."/>
            <person name="Karol K.G."/>
            <person name="Koehler B."/>
            <person name="Kolukisaoglu U."/>
            <person name="Kubo M."/>
            <person name="Kurata T."/>
            <person name="Lalonde S."/>
            <person name="Li K."/>
            <person name="Li Y."/>
            <person name="Litt A."/>
            <person name="Lyons E."/>
            <person name="Manning G."/>
            <person name="Maruyama T."/>
            <person name="Michael T.P."/>
            <person name="Mikami K."/>
            <person name="Miyazaki S."/>
            <person name="Morinaga S."/>
            <person name="Murata T."/>
            <person name="Mueller-Roeber B."/>
            <person name="Nelson D.R."/>
            <person name="Obara M."/>
            <person name="Oguri Y."/>
            <person name="Olmstead R.G."/>
            <person name="Onodera N."/>
            <person name="Petersen B.L."/>
            <person name="Pils B."/>
            <person name="Prigge M."/>
            <person name="Rensing S.A."/>
            <person name="Riano-Pachon D.M."/>
            <person name="Roberts A.W."/>
            <person name="Sato Y."/>
            <person name="Scheller H.V."/>
            <person name="Schulz B."/>
            <person name="Schulz C."/>
            <person name="Shakirov E.V."/>
            <person name="Shibagaki N."/>
            <person name="Shinohara N."/>
            <person name="Shippen D.E."/>
            <person name="Soerensen I."/>
            <person name="Sotooka R."/>
            <person name="Sugimoto N."/>
            <person name="Sugita M."/>
            <person name="Sumikawa N."/>
            <person name="Tanurdzic M."/>
            <person name="Theissen G."/>
            <person name="Ulvskov P."/>
            <person name="Wakazuki S."/>
            <person name="Weng J.K."/>
            <person name="Willats W.W."/>
            <person name="Wipf D."/>
            <person name="Wolf P.G."/>
            <person name="Yang L."/>
            <person name="Zimmer A.D."/>
            <person name="Zhu Q."/>
            <person name="Mitros T."/>
            <person name="Hellsten U."/>
            <person name="Loque D."/>
            <person name="Otillar R."/>
            <person name="Salamov A."/>
            <person name="Schmutz J."/>
            <person name="Shapiro H."/>
            <person name="Lindquist E."/>
            <person name="Lucas S."/>
            <person name="Rokhsar D."/>
            <person name="Grigoriev I.V."/>
        </authorList>
    </citation>
    <scope>NUCLEOTIDE SEQUENCE [LARGE SCALE GENOMIC DNA]</scope>
</reference>
<dbReference type="EMBL" id="GL377570">
    <property type="protein sequence ID" value="EFJ33955.1"/>
    <property type="molecule type" value="Genomic_DNA"/>
</dbReference>
<dbReference type="PANTHER" id="PTHR34116">
    <property type="entry name" value="PLASMINOGEN ACTIVATOR INHIBITOR"/>
    <property type="match status" value="1"/>
</dbReference>
<proteinExistence type="predicted"/>
<evidence type="ECO:0000256" key="1">
    <source>
        <dbReference type="SAM" id="Phobius"/>
    </source>
</evidence>
<evidence type="ECO:0000313" key="2">
    <source>
        <dbReference type="EMBL" id="EFJ33955.1"/>
    </source>
</evidence>
<dbReference type="OrthoDB" id="1869454at2759"/>
<keyword evidence="1" id="KW-0812">Transmembrane</keyword>
<evidence type="ECO:0008006" key="4">
    <source>
        <dbReference type="Google" id="ProtNLM"/>
    </source>
</evidence>
<feature type="transmembrane region" description="Helical" evidence="1">
    <location>
        <begin position="12"/>
        <end position="35"/>
    </location>
</feature>
<protein>
    <recommendedName>
        <fullName evidence="4">G-protein coupled receptors family 1 profile domain-containing protein</fullName>
    </recommendedName>
</protein>
<dbReference type="AlphaFoldDB" id="D8R1U2"/>
<dbReference type="KEGG" id="smo:SELMODRAFT_406273"/>
<keyword evidence="1" id="KW-0472">Membrane</keyword>
<dbReference type="HOGENOM" id="CLU_039788_1_0_1"/>
<keyword evidence="3" id="KW-1185">Reference proteome</keyword>
<accession>D8R1U2</accession>
<organism evidence="3">
    <name type="scientific">Selaginella moellendorffii</name>
    <name type="common">Spikemoss</name>
    <dbReference type="NCBI Taxonomy" id="88036"/>
    <lineage>
        <taxon>Eukaryota</taxon>
        <taxon>Viridiplantae</taxon>
        <taxon>Streptophyta</taxon>
        <taxon>Embryophyta</taxon>
        <taxon>Tracheophyta</taxon>
        <taxon>Lycopodiopsida</taxon>
        <taxon>Selaginellales</taxon>
        <taxon>Selaginellaceae</taxon>
        <taxon>Selaginella</taxon>
    </lineage>
</organism>
<sequence>MPLSSEEALQIVTLVLLVCLSGLGVACIVYVFSFRRKIIHGRGFNVRHLREFNSPWLLRVLLSSLGALWLLLELLRLPILRNRGWAFHGLDFQEQANVCRSYVLLTLGFAEPGFFLAALFLIRQSLRSDPFSFMGRRRWRHRSVVFIALLALPAVLVQLFLVFIVPAIEYSSFSSFAEQDEGFRGAIPKSFTMAFVNETRTRTTSSSGGDGGGSTTTITATRFVAACRVPLLSTVATSIFSVCYVAYFLFLGWKMVLLVINRRLQIRVYGLLTVVMVLVPLHVLLLGLSSSALAEHRSGKHEVVAFLRFLVTACCVSVGEWMLVVRPIKDAIGVLEAALRRGGSMKVVGRLNSWGAIPVDQLSLSVDEDNRSLITEISVELTPLAGMAGAAVAPPKNEDDEDEEAAS</sequence>
<dbReference type="InParanoid" id="D8R1U2"/>
<feature type="transmembrane region" description="Helical" evidence="1">
    <location>
        <begin position="143"/>
        <end position="168"/>
    </location>
</feature>
<dbReference type="Proteomes" id="UP000001514">
    <property type="component" value="Unassembled WGS sequence"/>
</dbReference>
<feature type="transmembrane region" description="Helical" evidence="1">
    <location>
        <begin position="56"/>
        <end position="75"/>
    </location>
</feature>
<dbReference type="PANTHER" id="PTHR34116:SF2">
    <property type="entry name" value="THH1_TOM1_TOM3 DOMAIN-CONTAINING PROTEIN"/>
    <property type="match status" value="1"/>
</dbReference>
<feature type="transmembrane region" description="Helical" evidence="1">
    <location>
        <begin position="239"/>
        <end position="261"/>
    </location>
</feature>
<name>D8R1U2_SELML</name>
<keyword evidence="1" id="KW-1133">Transmembrane helix</keyword>
<feature type="transmembrane region" description="Helical" evidence="1">
    <location>
        <begin position="305"/>
        <end position="325"/>
    </location>
</feature>
<dbReference type="Gramene" id="EFJ33955">
    <property type="protein sequence ID" value="EFJ33955"/>
    <property type="gene ID" value="SELMODRAFT_406273"/>
</dbReference>